<keyword evidence="2" id="KW-1185">Reference proteome</keyword>
<proteinExistence type="predicted"/>
<evidence type="ECO:0000313" key="1">
    <source>
        <dbReference type="EMBL" id="CAK0830986.1"/>
    </source>
</evidence>
<evidence type="ECO:0000313" key="2">
    <source>
        <dbReference type="Proteomes" id="UP001189429"/>
    </source>
</evidence>
<name>A0ABN9SG39_9DINO</name>
<organism evidence="1 2">
    <name type="scientific">Prorocentrum cordatum</name>
    <dbReference type="NCBI Taxonomy" id="2364126"/>
    <lineage>
        <taxon>Eukaryota</taxon>
        <taxon>Sar</taxon>
        <taxon>Alveolata</taxon>
        <taxon>Dinophyceae</taxon>
        <taxon>Prorocentrales</taxon>
        <taxon>Prorocentraceae</taxon>
        <taxon>Prorocentrum</taxon>
    </lineage>
</organism>
<comment type="caution">
    <text evidence="1">The sequence shown here is derived from an EMBL/GenBank/DDBJ whole genome shotgun (WGS) entry which is preliminary data.</text>
</comment>
<dbReference type="EMBL" id="CAUYUJ010011112">
    <property type="protein sequence ID" value="CAK0830986.1"/>
    <property type="molecule type" value="Genomic_DNA"/>
</dbReference>
<reference evidence="1" key="1">
    <citation type="submission" date="2023-10" db="EMBL/GenBank/DDBJ databases">
        <authorList>
            <person name="Chen Y."/>
            <person name="Shah S."/>
            <person name="Dougan E. K."/>
            <person name="Thang M."/>
            <person name="Chan C."/>
        </authorList>
    </citation>
    <scope>NUCLEOTIDE SEQUENCE [LARGE SCALE GENOMIC DNA]</scope>
</reference>
<protein>
    <submittedName>
        <fullName evidence="1">Uncharacterized protein</fullName>
    </submittedName>
</protein>
<dbReference type="Proteomes" id="UP001189429">
    <property type="component" value="Unassembled WGS sequence"/>
</dbReference>
<accession>A0ABN9SG39</accession>
<gene>
    <name evidence="1" type="ORF">PCOR1329_LOCUS29450</name>
</gene>
<sequence>MALPVAALAGAVAMLVASVAVVMMAIRFLLATCCLAAARTLSQARYLVDNRELNAQNPGIACRASKNMSDRMDEEVLWGNVVTGVDEGDGWLRLMERYLPMVLDGQPALVPAANGPDLEDGRDREYIVDNTSCDSQEAGLYFCRRKDLSDRMPEMVRWGELVMGVDQGDGWLYMKPRFLPMRLQGVTVLSPFEENAQ</sequence>